<evidence type="ECO:0000256" key="1">
    <source>
        <dbReference type="SAM" id="Phobius"/>
    </source>
</evidence>
<accession>A0ABQ0JDB4</accession>
<keyword evidence="1" id="KW-0812">Transmembrane</keyword>
<keyword evidence="3" id="KW-1185">Reference proteome</keyword>
<reference evidence="3" key="1">
    <citation type="submission" date="2014-09" db="EMBL/GenBank/DDBJ databases">
        <title>Vibrio variabilis JCM 19239. (C206) whole genome shotgun sequence.</title>
        <authorList>
            <person name="Sawabe T."/>
            <person name="Meirelles P."/>
            <person name="Nakanishi M."/>
            <person name="Sayaka M."/>
            <person name="Hattori M."/>
            <person name="Ohkuma M."/>
        </authorList>
    </citation>
    <scope>NUCLEOTIDE SEQUENCE [LARGE SCALE GENOMIC DNA]</scope>
    <source>
        <strain evidence="3">JCM 19239</strain>
    </source>
</reference>
<evidence type="ECO:0000313" key="2">
    <source>
        <dbReference type="EMBL" id="GAL26716.1"/>
    </source>
</evidence>
<dbReference type="Proteomes" id="UP000029223">
    <property type="component" value="Unassembled WGS sequence"/>
</dbReference>
<organism evidence="2 3">
    <name type="scientific">Vibrio variabilis</name>
    <dbReference type="NCBI Taxonomy" id="990271"/>
    <lineage>
        <taxon>Bacteria</taxon>
        <taxon>Pseudomonadati</taxon>
        <taxon>Pseudomonadota</taxon>
        <taxon>Gammaproteobacteria</taxon>
        <taxon>Vibrionales</taxon>
        <taxon>Vibrionaceae</taxon>
        <taxon>Vibrio</taxon>
    </lineage>
</organism>
<feature type="transmembrane region" description="Helical" evidence="1">
    <location>
        <begin position="21"/>
        <end position="41"/>
    </location>
</feature>
<comment type="caution">
    <text evidence="2">The sequence shown here is derived from an EMBL/GenBank/DDBJ whole genome shotgun (WGS) entry which is preliminary data.</text>
</comment>
<name>A0ABQ0JDB4_9VIBR</name>
<keyword evidence="1" id="KW-1133">Transmembrane helix</keyword>
<proteinExistence type="predicted"/>
<keyword evidence="1" id="KW-0472">Membrane</keyword>
<dbReference type="EMBL" id="BBMS01000021">
    <property type="protein sequence ID" value="GAL26716.1"/>
    <property type="molecule type" value="Genomic_DNA"/>
</dbReference>
<gene>
    <name evidence="2" type="ORF">JCM19239_5217</name>
</gene>
<sequence length="42" mass="4870">MKSLTRMSAIMVKEIRQLSRDRITFGMVIMIPLIQLILFGFA</sequence>
<evidence type="ECO:0000313" key="3">
    <source>
        <dbReference type="Proteomes" id="UP000029223"/>
    </source>
</evidence>
<protein>
    <submittedName>
        <fullName evidence="2">ABC-type multidrug transport system permease component</fullName>
    </submittedName>
</protein>